<dbReference type="Pfam" id="PF21199">
    <property type="entry name" value="LAMININ_IV_B"/>
    <property type="match status" value="1"/>
</dbReference>
<dbReference type="PANTHER" id="PTHR10574:SF375">
    <property type="entry name" value="LAMININ SUBUNIT BETA-1"/>
    <property type="match status" value="1"/>
</dbReference>
<keyword evidence="6" id="KW-0084">Basement membrane</keyword>
<feature type="domain" description="Laminin EGF-like" evidence="16">
    <location>
        <begin position="294"/>
        <end position="356"/>
    </location>
</feature>
<evidence type="ECO:0000256" key="6">
    <source>
        <dbReference type="ARBA" id="ARBA00022869"/>
    </source>
</evidence>
<feature type="disulfide bond" evidence="12">
    <location>
        <begin position="834"/>
        <end position="851"/>
    </location>
</feature>
<dbReference type="InterPro" id="IPR013015">
    <property type="entry name" value="Laminin_IV_B"/>
</dbReference>
<evidence type="ECO:0000259" key="17">
    <source>
        <dbReference type="PROSITE" id="PS51116"/>
    </source>
</evidence>
<dbReference type="Gene3D" id="2.170.300.10">
    <property type="entry name" value="Tie2 ligand-binding domain superfamily"/>
    <property type="match status" value="2"/>
</dbReference>
<feature type="disulfide bond" evidence="12">
    <location>
        <begin position="786"/>
        <end position="803"/>
    </location>
</feature>
<feature type="compositionally biased region" description="Basic and acidic residues" evidence="14">
    <location>
        <begin position="1657"/>
        <end position="1670"/>
    </location>
</feature>
<reference evidence="19 20" key="1">
    <citation type="submission" date="2024-08" db="EMBL/GenBank/DDBJ databases">
        <authorList>
            <person name="Cucini C."/>
            <person name="Frati F."/>
        </authorList>
    </citation>
    <scope>NUCLEOTIDE SEQUENCE [LARGE SCALE GENOMIC DNA]</scope>
</reference>
<protein>
    <recommendedName>
        <fullName evidence="21">Laminin subunit beta-1</fullName>
    </recommendedName>
</protein>
<dbReference type="InterPro" id="IPR000742">
    <property type="entry name" value="EGF"/>
</dbReference>
<feature type="coiled-coil region" evidence="13">
    <location>
        <begin position="1483"/>
        <end position="1510"/>
    </location>
</feature>
<evidence type="ECO:0000256" key="3">
    <source>
        <dbReference type="ARBA" id="ARBA00022530"/>
    </source>
</evidence>
<dbReference type="PROSITE" id="PS51116">
    <property type="entry name" value="LAMININ_IVB"/>
    <property type="match status" value="1"/>
</dbReference>
<evidence type="ECO:0000259" key="18">
    <source>
        <dbReference type="PROSITE" id="PS51117"/>
    </source>
</evidence>
<feature type="region of interest" description="Disordered" evidence="14">
    <location>
        <begin position="1657"/>
        <end position="1678"/>
    </location>
</feature>
<dbReference type="SUPFAM" id="SSF57196">
    <property type="entry name" value="EGF/Laminin"/>
    <property type="match status" value="12"/>
</dbReference>
<evidence type="ECO:0000256" key="15">
    <source>
        <dbReference type="SAM" id="SignalP"/>
    </source>
</evidence>
<evidence type="ECO:0000256" key="13">
    <source>
        <dbReference type="SAM" id="Coils"/>
    </source>
</evidence>
<feature type="domain" description="Laminin IV type B" evidence="17">
    <location>
        <begin position="570"/>
        <end position="778"/>
    </location>
</feature>
<dbReference type="PROSITE" id="PS51117">
    <property type="entry name" value="LAMININ_NTER"/>
    <property type="match status" value="1"/>
</dbReference>
<dbReference type="SMART" id="SM00180">
    <property type="entry name" value="EGF_Lam"/>
    <property type="match status" value="13"/>
</dbReference>
<feature type="disulfide bond" evidence="12">
    <location>
        <begin position="1092"/>
        <end position="1109"/>
    </location>
</feature>
<dbReference type="EMBL" id="CAXLJM020000013">
    <property type="protein sequence ID" value="CAL8077779.1"/>
    <property type="molecule type" value="Genomic_DNA"/>
</dbReference>
<feature type="disulfide bond" evidence="12">
    <location>
        <begin position="531"/>
        <end position="543"/>
    </location>
</feature>
<feature type="domain" description="Laminin EGF-like" evidence="16">
    <location>
        <begin position="480"/>
        <end position="530"/>
    </location>
</feature>
<evidence type="ECO:0000256" key="5">
    <source>
        <dbReference type="ARBA" id="ARBA00022737"/>
    </source>
</evidence>
<feature type="domain" description="Laminin EGF-like" evidence="16">
    <location>
        <begin position="1138"/>
        <end position="1184"/>
    </location>
</feature>
<dbReference type="InterPro" id="IPR050440">
    <property type="entry name" value="Laminin/Netrin_ECM"/>
</dbReference>
<dbReference type="SMART" id="SM00181">
    <property type="entry name" value="EGF"/>
    <property type="match status" value="8"/>
</dbReference>
<sequence length="1782" mass="197202">MMTTSWIHFCVGVLATLIACGSLLFAASQNTPSQVQADRRPAHRGYTPPIHPCDQGSCYPATGNLLIGREDRLSASSTCGLNGEERYCIVSHLEDKKKCFRCDSRPQFMRHPSLSHRIENVISRLYPGTQQRSWWQSENGVEDVTLQVDLEAEFHFTHLIITFKTFRPAAMLIERSFDEGKTWKVYRYFADNCTDQFPPIDKAPALNLTHVVCEERYSGVAPSTEGEVIFRVLPKNVQITDPYAQEVQNLLKVTNLRIKFKKLHTLGDDLLDHRMDIQEKYYYAIYEMVVRGSCSCYGHASRCLPMPGVETRPDMVHGRCECTHNTKGLNCHECDDFYWDLPWKPAIGKQTNACKSCNCNNHANSCHFDNAVFEASGNVSGGVCDNCLHNTMGHKCELCKPFYYLSPDRKIDDVDACQPCDCDPRGALDDGICVSKTDLSNGLEAGKCHCKSNVRGRRCDQCEYGFWELEEDNPEGCKACTCHTLGTVENQGCNVYTGECTCKRYVTGRDCNQCLLEFYGLSEDKDGCKPCDCDEGGSYDNLCDVVTGQCRCRPHVSGRNCSTPEQGYFAGLPDHILYEAEIAERSPDAQVTIREPYRDGRDSTWTGPGFVRAYDDSYLEFDINDIMRTMEYDLVVRYEPQQPGWQQVNVLVIPESAPDPNGPCAGNQFQTGPTTLILRSETREEMLYPPLCLEAGKRYKVRLDFQPGDKPQGSVLIDSIVIIPKTTSLPFFNGTAMNEYRRQMYERYRCDSAFVSASRYPIPEECKKLLTSVGYTVFDGAFECGCNLQGSTSAMCDALGGQCNCKPNVMGRTCGKCAPGTFGFESGGCRPCECNPIGSLDNFCDAQSGQCRCRPNTYGLHCDQCQPGYWNFPNCQQCTCNGHADICDSLVGHCISCRDNTTGTTCDRCVESYYGDPRLGVDIPCRPCPCPGTIEGGHSFASRCALDKQTNDVICECQEGYAGPRCDTCGDNYFGNPEVPGGECRSCSCNNNIDISRPGNCDLKTGECLQCLFNTEGFGCEHCMSGFYGDAISQMCRSCVCNILGTDGSAGACDRITGQCPCLPNVIGTSCDECREDHWKIASGEGCEACDCDEIGSLSTQCNLYHGQCECKPGFGGRKCDQCQTDYYGDPNVECYACQCNSWGSQTQQCDRVNGSCVCITGVGGHKCDTCARGFLGTAPACRECGECFENWDLIIGDLKAKTSRVVDAASQVKQQGASGAYTSDFEIMKYRVDEVNRLLESSSVSSSDLDDLSSMIEERRKWFDTTSTGLDNASDELGNISERILRSNSSLAVLESKVGALQVSATSLKDQAINLQEANVEGALNLTREAKRRSDDSVRRADGVQKLLSDSERQRRRIGALLEQISPQINKTQDDVSNTLEKLEADIDSVNGMFPDLNQLVCDRAGDPCDSHCGGAGCGKCGGISCEGAVTKADNALKLAQDAHTALKLKDADAEDLLRAVTQTKSEVDEARGLALMAYDETQTAKNQSEAAKAVLEQIEEEIKDALDTQGATPEEIRQVADDVMGKTITLRPEQIEELNVGIQTSVSQLTDIEEILRETEDDLNNAKQLKERADSAASEAENVLQEAVQVRGELDKTLAAQRNAEAANEKATEDIDAADRDLKQISSETANAETTAQDSLAEIEALKQRLEDLQKKNLQNERRRDQAKNESASALRNATVVQETAARLKEEYQKVSRDLESKLTLFEGAKERDELQNRANTLANNINDKRKELQEMENEYEEHERRADVIASEIETLATIMEEHLRAIRKIEEYHRTCNS</sequence>
<evidence type="ECO:0000313" key="19">
    <source>
        <dbReference type="EMBL" id="CAL8077779.1"/>
    </source>
</evidence>
<evidence type="ECO:0000256" key="4">
    <source>
        <dbReference type="ARBA" id="ARBA00022729"/>
    </source>
</evidence>
<keyword evidence="8 13" id="KW-0175">Coiled coil</keyword>
<feature type="domain" description="Laminin EGF-like" evidence="16">
    <location>
        <begin position="1039"/>
        <end position="1089"/>
    </location>
</feature>
<keyword evidence="11 12" id="KW-0424">Laminin EGF-like domain</keyword>
<evidence type="ECO:0000256" key="9">
    <source>
        <dbReference type="ARBA" id="ARBA00023157"/>
    </source>
</evidence>
<name>A0ABP1PXS9_9HEXA</name>
<dbReference type="PROSITE" id="PS01248">
    <property type="entry name" value="EGF_LAM_1"/>
    <property type="match status" value="4"/>
</dbReference>
<keyword evidence="4 15" id="KW-0732">Signal</keyword>
<evidence type="ECO:0000256" key="10">
    <source>
        <dbReference type="ARBA" id="ARBA00023180"/>
    </source>
</evidence>
<dbReference type="Gene3D" id="2.60.120.260">
    <property type="entry name" value="Galactose-binding domain-like"/>
    <property type="match status" value="1"/>
</dbReference>
<feature type="disulfide bond" evidence="12">
    <location>
        <begin position="1111"/>
        <end position="1120"/>
    </location>
</feature>
<organism evidence="19 20">
    <name type="scientific">Orchesella dallaii</name>
    <dbReference type="NCBI Taxonomy" id="48710"/>
    <lineage>
        <taxon>Eukaryota</taxon>
        <taxon>Metazoa</taxon>
        <taxon>Ecdysozoa</taxon>
        <taxon>Arthropoda</taxon>
        <taxon>Hexapoda</taxon>
        <taxon>Collembola</taxon>
        <taxon>Entomobryomorpha</taxon>
        <taxon>Entomobryoidea</taxon>
        <taxon>Orchesellidae</taxon>
        <taxon>Orchesellinae</taxon>
        <taxon>Orchesella</taxon>
    </lineage>
</organism>
<feature type="domain" description="Laminin EGF-like" evidence="16">
    <location>
        <begin position="784"/>
        <end position="831"/>
    </location>
</feature>
<evidence type="ECO:0000256" key="11">
    <source>
        <dbReference type="ARBA" id="ARBA00023292"/>
    </source>
</evidence>
<evidence type="ECO:0000313" key="20">
    <source>
        <dbReference type="Proteomes" id="UP001642540"/>
    </source>
</evidence>
<keyword evidence="3" id="KW-0272">Extracellular matrix</keyword>
<feature type="disulfide bond" evidence="12">
    <location>
        <begin position="450"/>
        <end position="459"/>
    </location>
</feature>
<dbReference type="Proteomes" id="UP001642540">
    <property type="component" value="Unassembled WGS sequence"/>
</dbReference>
<feature type="disulfide bond" evidence="12">
    <location>
        <begin position="1159"/>
        <end position="1168"/>
    </location>
</feature>
<feature type="domain" description="Laminin EGF-like" evidence="16">
    <location>
        <begin position="1090"/>
        <end position="1137"/>
    </location>
</feature>
<feature type="disulfide bond" evidence="12">
    <location>
        <begin position="1138"/>
        <end position="1150"/>
    </location>
</feature>
<feature type="domain" description="Laminin EGF-like" evidence="16">
    <location>
        <begin position="531"/>
        <end position="577"/>
    </location>
</feature>
<dbReference type="PROSITE" id="PS50027">
    <property type="entry name" value="EGF_LAM_2"/>
    <property type="match status" value="11"/>
</dbReference>
<dbReference type="Gene3D" id="2.10.25.10">
    <property type="entry name" value="Laminin"/>
    <property type="match status" value="9"/>
</dbReference>
<evidence type="ECO:0000256" key="8">
    <source>
        <dbReference type="ARBA" id="ARBA00023054"/>
    </source>
</evidence>
<evidence type="ECO:0000256" key="1">
    <source>
        <dbReference type="ARBA" id="ARBA00004302"/>
    </source>
</evidence>
<feature type="disulfide bond" evidence="12">
    <location>
        <begin position="832"/>
        <end position="844"/>
    </location>
</feature>
<keyword evidence="5" id="KW-0677">Repeat</keyword>
<feature type="domain" description="Laminin EGF-like" evidence="16">
    <location>
        <begin position="357"/>
        <end position="419"/>
    </location>
</feature>
<feature type="disulfide bond" evidence="12">
    <location>
        <begin position="1062"/>
        <end position="1071"/>
    </location>
</feature>
<evidence type="ECO:0000256" key="12">
    <source>
        <dbReference type="PROSITE-ProRule" id="PRU00460"/>
    </source>
</evidence>
<evidence type="ECO:0000259" key="16">
    <source>
        <dbReference type="PROSITE" id="PS50027"/>
    </source>
</evidence>
<feature type="disulfide bond" evidence="12">
    <location>
        <begin position="387"/>
        <end position="396"/>
    </location>
</feature>
<keyword evidence="20" id="KW-1185">Reference proteome</keyword>
<keyword evidence="7" id="KW-0130">Cell adhesion</keyword>
<dbReference type="PANTHER" id="PTHR10574">
    <property type="entry name" value="NETRIN/LAMININ-RELATED"/>
    <property type="match status" value="1"/>
</dbReference>
<evidence type="ECO:0008006" key="21">
    <source>
        <dbReference type="Google" id="ProtNLM"/>
    </source>
</evidence>
<feature type="domain" description="Laminin EGF-like" evidence="16">
    <location>
        <begin position="420"/>
        <end position="479"/>
    </location>
</feature>
<dbReference type="Pfam" id="PF00055">
    <property type="entry name" value="Laminin_N"/>
    <property type="match status" value="1"/>
</dbReference>
<feature type="disulfide bond" evidence="12">
    <location>
        <begin position="897"/>
        <end position="906"/>
    </location>
</feature>
<comment type="caution">
    <text evidence="19">The sequence shown here is derived from an EMBL/GenBank/DDBJ whole genome shotgun (WGS) entry which is preliminary data.</text>
</comment>
<feature type="signal peptide" evidence="15">
    <location>
        <begin position="1"/>
        <end position="22"/>
    </location>
</feature>
<feature type="disulfide bond" evidence="12">
    <location>
        <begin position="533"/>
        <end position="550"/>
    </location>
</feature>
<dbReference type="InterPro" id="IPR008211">
    <property type="entry name" value="Laminin_N"/>
</dbReference>
<feature type="disulfide bond" evidence="12">
    <location>
        <begin position="1090"/>
        <end position="1102"/>
    </location>
</feature>
<dbReference type="InterPro" id="IPR002049">
    <property type="entry name" value="LE_dom"/>
</dbReference>
<feature type="disulfide bond" evidence="12">
    <location>
        <begin position="784"/>
        <end position="796"/>
    </location>
</feature>
<evidence type="ECO:0000256" key="2">
    <source>
        <dbReference type="ARBA" id="ARBA00022525"/>
    </source>
</evidence>
<keyword evidence="9 12" id="KW-1015">Disulfide bond</keyword>
<evidence type="ECO:0000256" key="7">
    <source>
        <dbReference type="ARBA" id="ARBA00022889"/>
    </source>
</evidence>
<dbReference type="Pfam" id="PF00053">
    <property type="entry name" value="EGF_laminin"/>
    <property type="match status" value="11"/>
</dbReference>
<feature type="domain" description="Laminin N-terminal" evidence="18">
    <location>
        <begin position="54"/>
        <end position="293"/>
    </location>
</feature>
<feature type="disulfide bond" evidence="12">
    <location>
        <begin position="514"/>
        <end position="528"/>
    </location>
</feature>
<gene>
    <name evidence="19" type="ORF">ODALV1_LOCUS3913</name>
</gene>
<dbReference type="InterPro" id="IPR056863">
    <property type="entry name" value="LMN_ATRN_NET-like_EGF"/>
</dbReference>
<dbReference type="Pfam" id="PF24973">
    <property type="entry name" value="EGF_LMN_ATRN"/>
    <property type="match status" value="2"/>
</dbReference>
<feature type="domain" description="Laminin EGF-like" evidence="16">
    <location>
        <begin position="832"/>
        <end position="877"/>
    </location>
</feature>
<feature type="disulfide bond" evidence="12">
    <location>
        <begin position="1140"/>
        <end position="1157"/>
    </location>
</feature>
<comment type="caution">
    <text evidence="12">Lacks conserved residue(s) required for the propagation of feature annotation.</text>
</comment>
<comment type="subcellular location">
    <subcellularLocation>
        <location evidence="1">Secreted</location>
        <location evidence="1">Extracellular space</location>
        <location evidence="1">Extracellular matrix</location>
        <location evidence="1">Basement membrane</location>
    </subcellularLocation>
</comment>
<dbReference type="PRINTS" id="PR00011">
    <property type="entry name" value="EGFLAMININ"/>
</dbReference>
<keyword evidence="10" id="KW-0325">Glycoprotein</keyword>
<dbReference type="CDD" id="cd00055">
    <property type="entry name" value="EGF_Lam"/>
    <property type="match status" value="13"/>
</dbReference>
<proteinExistence type="predicted"/>
<keyword evidence="2" id="KW-0964">Secreted</keyword>
<feature type="domain" description="Laminin EGF-like" evidence="16">
    <location>
        <begin position="878"/>
        <end position="927"/>
    </location>
</feature>
<feature type="disulfide bond" evidence="12">
    <location>
        <begin position="853"/>
        <end position="862"/>
    </location>
</feature>
<dbReference type="SMART" id="SM00136">
    <property type="entry name" value="LamNT"/>
    <property type="match status" value="1"/>
</dbReference>
<feature type="disulfide bond" evidence="12">
    <location>
        <begin position="552"/>
        <end position="561"/>
    </location>
</feature>
<feature type="chain" id="PRO_5047437492" description="Laminin subunit beta-1" evidence="15">
    <location>
        <begin position="23"/>
        <end position="1782"/>
    </location>
</feature>
<feature type="disulfide bond" evidence="12">
    <location>
        <begin position="502"/>
        <end position="511"/>
    </location>
</feature>
<evidence type="ECO:0000256" key="14">
    <source>
        <dbReference type="SAM" id="MobiDB-lite"/>
    </source>
</evidence>
<feature type="disulfide bond" evidence="12">
    <location>
        <begin position="805"/>
        <end position="814"/>
    </location>
</feature>
<feature type="disulfide bond" evidence="12">
    <location>
        <begin position="322"/>
        <end position="331"/>
    </location>
</feature>
<accession>A0ABP1PXS9</accession>